<name>A0A2H0RHU0_9BACT</name>
<evidence type="ECO:0000256" key="3">
    <source>
        <dbReference type="ARBA" id="ARBA00004496"/>
    </source>
</evidence>
<dbReference type="InterPro" id="IPR024567">
    <property type="entry name" value="RNase_HII/HIII_dom"/>
</dbReference>
<comment type="function">
    <text evidence="2 12">Endonuclease that specifically degrades the RNA of RNA-DNA hybrids.</text>
</comment>
<dbReference type="GO" id="GO:0006298">
    <property type="term" value="P:mismatch repair"/>
    <property type="evidence" value="ECO:0007669"/>
    <property type="project" value="TreeGrafter"/>
</dbReference>
<dbReference type="NCBIfam" id="NF000595">
    <property type="entry name" value="PRK00015.1-3"/>
    <property type="match status" value="1"/>
</dbReference>
<accession>A0A2H0RHU0</accession>
<feature type="binding site" evidence="11">
    <location>
        <position position="137"/>
    </location>
    <ligand>
        <name>a divalent metal cation</name>
        <dbReference type="ChEBI" id="CHEBI:60240"/>
    </ligand>
</feature>
<keyword evidence="6 11" id="KW-0540">Nuclease</keyword>
<keyword evidence="8 11" id="KW-0255">Endonuclease</keyword>
<dbReference type="GO" id="GO:0004523">
    <property type="term" value="F:RNA-DNA hybrid ribonuclease activity"/>
    <property type="evidence" value="ECO:0007669"/>
    <property type="project" value="UniProtKB-UniRule"/>
</dbReference>
<dbReference type="InterPro" id="IPR036397">
    <property type="entry name" value="RNaseH_sf"/>
</dbReference>
<dbReference type="EMBL" id="PCYK01000012">
    <property type="protein sequence ID" value="PIR46068.1"/>
    <property type="molecule type" value="Genomic_DNA"/>
</dbReference>
<evidence type="ECO:0000313" key="15">
    <source>
        <dbReference type="Proteomes" id="UP000230431"/>
    </source>
</evidence>
<evidence type="ECO:0000256" key="9">
    <source>
        <dbReference type="ARBA" id="ARBA00022801"/>
    </source>
</evidence>
<evidence type="ECO:0000256" key="4">
    <source>
        <dbReference type="ARBA" id="ARBA00008378"/>
    </source>
</evidence>
<dbReference type="InterPro" id="IPR001352">
    <property type="entry name" value="RNase_HII/HIII"/>
</dbReference>
<dbReference type="Pfam" id="PF01351">
    <property type="entry name" value="RNase_HII"/>
    <property type="match status" value="1"/>
</dbReference>
<dbReference type="GO" id="GO:0043137">
    <property type="term" value="P:DNA replication, removal of RNA primer"/>
    <property type="evidence" value="ECO:0007669"/>
    <property type="project" value="TreeGrafter"/>
</dbReference>
<dbReference type="SUPFAM" id="SSF53098">
    <property type="entry name" value="Ribonuclease H-like"/>
    <property type="match status" value="1"/>
</dbReference>
<evidence type="ECO:0000256" key="7">
    <source>
        <dbReference type="ARBA" id="ARBA00022723"/>
    </source>
</evidence>
<dbReference type="InterPro" id="IPR022898">
    <property type="entry name" value="RNase_HII"/>
</dbReference>
<evidence type="ECO:0000256" key="10">
    <source>
        <dbReference type="ARBA" id="ARBA00023211"/>
    </source>
</evidence>
<keyword evidence="9 11" id="KW-0378">Hydrolase</keyword>
<dbReference type="InterPro" id="IPR012337">
    <property type="entry name" value="RNaseH-like_sf"/>
</dbReference>
<comment type="caution">
    <text evidence="14">The sequence shown here is derived from an EMBL/GenBank/DDBJ whole genome shotgun (WGS) entry which is preliminary data.</text>
</comment>
<dbReference type="GO" id="GO:0032299">
    <property type="term" value="C:ribonuclease H2 complex"/>
    <property type="evidence" value="ECO:0007669"/>
    <property type="project" value="TreeGrafter"/>
</dbReference>
<evidence type="ECO:0000256" key="6">
    <source>
        <dbReference type="ARBA" id="ARBA00022722"/>
    </source>
</evidence>
<sequence>MSVIMQMNERHRVIIPKKSKYLIGVDEAGRGALAGPVAVGAVIWSRTNSRELKKALRSYPVGRDSKKLAPKQREFWFERLLVWRAKGWLDFQVALMGEKIIDQKGINASVRLGINRNLSVLSRRQAIVPSAGRILLDGGLVAPVIWSDQQTIIKGDERELIIALASIVAKVTRDRLMSRLARIYPDYEFQRHKGYGTALHYQALARFGAAPIHRRSYLKNLTDLISWRKIKNG</sequence>
<evidence type="ECO:0000256" key="11">
    <source>
        <dbReference type="PROSITE-ProRule" id="PRU01319"/>
    </source>
</evidence>
<evidence type="ECO:0000256" key="5">
    <source>
        <dbReference type="ARBA" id="ARBA00022490"/>
    </source>
</evidence>
<evidence type="ECO:0000256" key="12">
    <source>
        <dbReference type="RuleBase" id="RU003515"/>
    </source>
</evidence>
<comment type="subcellular location">
    <subcellularLocation>
        <location evidence="3">Cytoplasm</location>
    </subcellularLocation>
</comment>
<dbReference type="EC" id="3.1.26.4" evidence="12"/>
<comment type="similarity">
    <text evidence="4">Belongs to the RNase HII family. RnhC subfamily.</text>
</comment>
<feature type="binding site" evidence="11">
    <location>
        <position position="26"/>
    </location>
    <ligand>
        <name>a divalent metal cation</name>
        <dbReference type="ChEBI" id="CHEBI:60240"/>
    </ligand>
</feature>
<keyword evidence="10" id="KW-0464">Manganese</keyword>
<gene>
    <name evidence="14" type="ORF">COV08_01465</name>
</gene>
<comment type="cofactor">
    <cofactor evidence="11">
        <name>Mn(2+)</name>
        <dbReference type="ChEBI" id="CHEBI:29035"/>
    </cofactor>
    <cofactor evidence="11">
        <name>Mg(2+)</name>
        <dbReference type="ChEBI" id="CHEBI:18420"/>
    </cofactor>
    <text evidence="11">Manganese or magnesium. Binds 1 divalent metal ion per monomer in the absence of substrate. May bind a second metal ion after substrate binding.</text>
</comment>
<dbReference type="Proteomes" id="UP000230431">
    <property type="component" value="Unassembled WGS sequence"/>
</dbReference>
<dbReference type="CDD" id="cd07182">
    <property type="entry name" value="RNase_HII_bacteria_HII_like"/>
    <property type="match status" value="1"/>
</dbReference>
<dbReference type="AlphaFoldDB" id="A0A2H0RHU0"/>
<comment type="catalytic activity">
    <reaction evidence="1 11 12">
        <text>Endonucleolytic cleavage to 5'-phosphomonoester.</text>
        <dbReference type="EC" id="3.1.26.4"/>
    </reaction>
</comment>
<evidence type="ECO:0000256" key="8">
    <source>
        <dbReference type="ARBA" id="ARBA00022759"/>
    </source>
</evidence>
<organism evidence="14 15">
    <name type="scientific">Candidatus Vogelbacteria bacterium CG10_big_fil_rev_8_21_14_0_10_49_38</name>
    <dbReference type="NCBI Taxonomy" id="1975043"/>
    <lineage>
        <taxon>Bacteria</taxon>
        <taxon>Candidatus Vogeliibacteriota</taxon>
    </lineage>
</organism>
<proteinExistence type="inferred from homology"/>
<evidence type="ECO:0000256" key="1">
    <source>
        <dbReference type="ARBA" id="ARBA00000077"/>
    </source>
</evidence>
<keyword evidence="7 11" id="KW-0479">Metal-binding</keyword>
<feature type="domain" description="RNase H type-2" evidence="13">
    <location>
        <begin position="20"/>
        <end position="229"/>
    </location>
</feature>
<dbReference type="GO" id="GO:0003723">
    <property type="term" value="F:RNA binding"/>
    <property type="evidence" value="ECO:0007669"/>
    <property type="project" value="UniProtKB-UniRule"/>
</dbReference>
<evidence type="ECO:0000256" key="2">
    <source>
        <dbReference type="ARBA" id="ARBA00004065"/>
    </source>
</evidence>
<keyword evidence="5" id="KW-0963">Cytoplasm</keyword>
<dbReference type="GO" id="GO:0046872">
    <property type="term" value="F:metal ion binding"/>
    <property type="evidence" value="ECO:0007669"/>
    <property type="project" value="UniProtKB-KW"/>
</dbReference>
<dbReference type="PANTHER" id="PTHR10954">
    <property type="entry name" value="RIBONUCLEASE H2 SUBUNIT A"/>
    <property type="match status" value="1"/>
</dbReference>
<evidence type="ECO:0000313" key="14">
    <source>
        <dbReference type="EMBL" id="PIR46068.1"/>
    </source>
</evidence>
<feature type="binding site" evidence="11">
    <location>
        <position position="27"/>
    </location>
    <ligand>
        <name>a divalent metal cation</name>
        <dbReference type="ChEBI" id="CHEBI:60240"/>
    </ligand>
</feature>
<dbReference type="GO" id="GO:0005737">
    <property type="term" value="C:cytoplasm"/>
    <property type="evidence" value="ECO:0007669"/>
    <property type="project" value="UniProtKB-SubCell"/>
</dbReference>
<reference evidence="14 15" key="1">
    <citation type="submission" date="2017-09" db="EMBL/GenBank/DDBJ databases">
        <title>Depth-based differentiation of microbial function through sediment-hosted aquifers and enrichment of novel symbionts in the deep terrestrial subsurface.</title>
        <authorList>
            <person name="Probst A.J."/>
            <person name="Ladd B."/>
            <person name="Jarett J.K."/>
            <person name="Geller-Mcgrath D.E."/>
            <person name="Sieber C.M."/>
            <person name="Emerson J.B."/>
            <person name="Anantharaman K."/>
            <person name="Thomas B.C."/>
            <person name="Malmstrom R."/>
            <person name="Stieglmeier M."/>
            <person name="Klingl A."/>
            <person name="Woyke T."/>
            <person name="Ryan C.M."/>
            <person name="Banfield J.F."/>
        </authorList>
    </citation>
    <scope>NUCLEOTIDE SEQUENCE [LARGE SCALE GENOMIC DNA]</scope>
    <source>
        <strain evidence="14">CG10_big_fil_rev_8_21_14_0_10_49_38</strain>
    </source>
</reference>
<dbReference type="PROSITE" id="PS51975">
    <property type="entry name" value="RNASE_H_2"/>
    <property type="match status" value="1"/>
</dbReference>
<evidence type="ECO:0000259" key="13">
    <source>
        <dbReference type="PROSITE" id="PS51975"/>
    </source>
</evidence>
<dbReference type="Gene3D" id="3.30.420.10">
    <property type="entry name" value="Ribonuclease H-like superfamily/Ribonuclease H"/>
    <property type="match status" value="1"/>
</dbReference>
<dbReference type="PANTHER" id="PTHR10954:SF23">
    <property type="entry name" value="RIBONUCLEASE"/>
    <property type="match status" value="1"/>
</dbReference>
<protein>
    <recommendedName>
        <fullName evidence="12">Ribonuclease</fullName>
        <ecNumber evidence="12">3.1.26.4</ecNumber>
    </recommendedName>
</protein>